<reference evidence="4 5" key="1">
    <citation type="journal article" date="2014" name="Genome Announc.">
        <title>Genome Sequence of Lactobacillus fabifermentans Strain T30PCM01, Isolated from Fermenting Grape Marc.</title>
        <authorList>
            <person name="Treu L."/>
            <person name="Vendramin V."/>
            <person name="Bovo B."/>
            <person name="Giacomini A."/>
            <person name="Corich V."/>
            <person name="Campanaro S."/>
        </authorList>
    </citation>
    <scope>NUCLEOTIDE SEQUENCE [LARGE SCALE GENOMIC DNA]</scope>
    <source>
        <strain evidence="4 5">T30PCM01</strain>
    </source>
</reference>
<dbReference type="GO" id="GO:0016757">
    <property type="term" value="F:glycosyltransferase activity"/>
    <property type="evidence" value="ECO:0007669"/>
    <property type="project" value="UniProtKB-KW"/>
</dbReference>
<dbReference type="PANTHER" id="PTHR12526:SF629">
    <property type="entry name" value="TEICHURONIC ACID BIOSYNTHESIS GLYCOSYLTRANSFERASE TUAH-RELATED"/>
    <property type="match status" value="1"/>
</dbReference>
<dbReference type="SUPFAM" id="SSF53756">
    <property type="entry name" value="UDP-Glycosyltransferase/glycogen phosphorylase"/>
    <property type="match status" value="1"/>
</dbReference>
<dbReference type="OrthoDB" id="570545at2"/>
<comment type="caution">
    <text evidence="4">The sequence shown here is derived from an EMBL/GenBank/DDBJ whole genome shotgun (WGS) entry which is preliminary data.</text>
</comment>
<dbReference type="HOGENOM" id="CLU_009583_21_0_9"/>
<dbReference type="STRING" id="1400520.LFAB_16175"/>
<dbReference type="InterPro" id="IPR001296">
    <property type="entry name" value="Glyco_trans_1"/>
</dbReference>
<keyword evidence="2 4" id="KW-0808">Transferase</keyword>
<dbReference type="Proteomes" id="UP000019247">
    <property type="component" value="Unassembled WGS sequence"/>
</dbReference>
<evidence type="ECO:0000256" key="2">
    <source>
        <dbReference type="ARBA" id="ARBA00022679"/>
    </source>
</evidence>
<name>W6T449_9LACO</name>
<dbReference type="Pfam" id="PF00534">
    <property type="entry name" value="Glycos_transf_1"/>
    <property type="match status" value="1"/>
</dbReference>
<dbReference type="eggNOG" id="COG0438">
    <property type="taxonomic scope" value="Bacteria"/>
</dbReference>
<evidence type="ECO:0000259" key="3">
    <source>
        <dbReference type="Pfam" id="PF00534"/>
    </source>
</evidence>
<protein>
    <submittedName>
        <fullName evidence="4">Poly(Glycerol-phosphate) alpha-glucosyltransferase</fullName>
    </submittedName>
</protein>
<dbReference type="EMBL" id="AWWK01000091">
    <property type="protein sequence ID" value="ETY72707.1"/>
    <property type="molecule type" value="Genomic_DNA"/>
</dbReference>
<feature type="domain" description="Glycosyl transferase family 1" evidence="3">
    <location>
        <begin position="322"/>
        <end position="479"/>
    </location>
</feature>
<dbReference type="Gene3D" id="3.40.50.2000">
    <property type="entry name" value="Glycogen Phosphorylase B"/>
    <property type="match status" value="3"/>
</dbReference>
<evidence type="ECO:0000313" key="4">
    <source>
        <dbReference type="EMBL" id="ETY72707.1"/>
    </source>
</evidence>
<dbReference type="PATRIC" id="fig|1400520.3.peg.3178"/>
<dbReference type="PANTHER" id="PTHR12526">
    <property type="entry name" value="GLYCOSYLTRANSFERASE"/>
    <property type="match status" value="1"/>
</dbReference>
<organism evidence="4 5">
    <name type="scientific">Lactiplantibacillus fabifermentans T30PCM01</name>
    <dbReference type="NCBI Taxonomy" id="1400520"/>
    <lineage>
        <taxon>Bacteria</taxon>
        <taxon>Bacillati</taxon>
        <taxon>Bacillota</taxon>
        <taxon>Bacilli</taxon>
        <taxon>Lactobacillales</taxon>
        <taxon>Lactobacillaceae</taxon>
        <taxon>Lactiplantibacillus</taxon>
    </lineage>
</organism>
<dbReference type="RefSeq" id="WP_033614760.1">
    <property type="nucleotide sequence ID" value="NZ_KK036537.1"/>
</dbReference>
<evidence type="ECO:0000256" key="1">
    <source>
        <dbReference type="ARBA" id="ARBA00022676"/>
    </source>
</evidence>
<proteinExistence type="predicted"/>
<evidence type="ECO:0000313" key="5">
    <source>
        <dbReference type="Proteomes" id="UP000019247"/>
    </source>
</evidence>
<gene>
    <name evidence="4" type="ORF">LFAB_16175</name>
</gene>
<accession>W6T449</accession>
<keyword evidence="1" id="KW-0328">Glycosyltransferase</keyword>
<sequence>MYYFLNDNMQFSKSGIEHAEINRLNLFKAHHVPARIVTRMFAMNLHEVLDQAQIDDHDFINLFDFFCGSQHVARQKVRLADFEIPADAIKTRKDQHVQVMHHGKLLMIIYLRRDQDEVSNVQYFDVNGKTIKMVWWDTRGFKCLEQLFDWEGKITQEAYFGPDGHAHIEKEHYLNHAGQERLTWRVLDYRGTAWTFSGMHQLTRFFYDELNRNGEANVYICDRTVECAWGLFNMTTPAKKVLHLHNNHVGDASDSLHATLNNNYANALNNWRLWDGVISATPEQTQDVQARFGTDIPAFTIPVGYVDQATLTADPVDFATRQKHLVVQVARLAPEKQPDQTIAAFQQVHHDFPDAQLEFWGYANGDIQKQLTSQVKQLHLEAAVHFKGYTTDVAAVYNRAQVGILPSRAEGFSLMLLEAQAHGLAMVANDVKYGPSDIIRDGVSGILTTDGQVEQLTAAMRKLFKDQALLASYSANAYQNAQRYSAETVYQQWQAFMQTMQA</sequence>
<dbReference type="AlphaFoldDB" id="W6T449"/>